<evidence type="ECO:0000256" key="6">
    <source>
        <dbReference type="SAM" id="Phobius"/>
    </source>
</evidence>
<evidence type="ECO:0000256" key="1">
    <source>
        <dbReference type="ARBA" id="ARBA00004123"/>
    </source>
</evidence>
<dbReference type="InterPro" id="IPR031425">
    <property type="entry name" value="NPR1/NH1-interacting"/>
</dbReference>
<evidence type="ECO:0000313" key="7">
    <source>
        <dbReference type="EMBL" id="KAK7379080.1"/>
    </source>
</evidence>
<keyword evidence="6" id="KW-0472">Membrane</keyword>
<dbReference type="PANTHER" id="PTHR33669:SF1">
    <property type="entry name" value="PROTEIN NIM1-INTERACTING 1"/>
    <property type="match status" value="1"/>
</dbReference>
<dbReference type="Proteomes" id="UP001374584">
    <property type="component" value="Unassembled WGS sequence"/>
</dbReference>
<keyword evidence="6" id="KW-1133">Transmembrane helix</keyword>
<evidence type="ECO:0000256" key="3">
    <source>
        <dbReference type="ARBA" id="ARBA00023242"/>
    </source>
</evidence>
<reference evidence="7 8" key="1">
    <citation type="submission" date="2024-01" db="EMBL/GenBank/DDBJ databases">
        <title>The genomes of 5 underutilized Papilionoideae crops provide insights into root nodulation and disease resistanc.</title>
        <authorList>
            <person name="Jiang F."/>
        </authorList>
    </citation>
    <scope>NUCLEOTIDE SEQUENCE [LARGE SCALE GENOMIC DNA]</scope>
    <source>
        <strain evidence="7">JINMINGXINNONG_FW02</strain>
        <tissue evidence="7">Leaves</tissue>
    </source>
</reference>
<feature type="coiled-coil region" evidence="4">
    <location>
        <begin position="80"/>
        <end position="111"/>
    </location>
</feature>
<comment type="similarity">
    <text evidence="2">Belongs to the NPR1-interactor family.</text>
</comment>
<evidence type="ECO:0000256" key="4">
    <source>
        <dbReference type="SAM" id="Coils"/>
    </source>
</evidence>
<feature type="compositionally biased region" description="Basic and acidic residues" evidence="5">
    <location>
        <begin position="153"/>
        <end position="162"/>
    </location>
</feature>
<feature type="region of interest" description="Disordered" evidence="5">
    <location>
        <begin position="130"/>
        <end position="172"/>
    </location>
</feature>
<feature type="compositionally biased region" description="Polar residues" evidence="5">
    <location>
        <begin position="163"/>
        <end position="172"/>
    </location>
</feature>
<organism evidence="7 8">
    <name type="scientific">Phaseolus coccineus</name>
    <name type="common">Scarlet runner bean</name>
    <name type="synonym">Phaseolus multiflorus</name>
    <dbReference type="NCBI Taxonomy" id="3886"/>
    <lineage>
        <taxon>Eukaryota</taxon>
        <taxon>Viridiplantae</taxon>
        <taxon>Streptophyta</taxon>
        <taxon>Embryophyta</taxon>
        <taxon>Tracheophyta</taxon>
        <taxon>Spermatophyta</taxon>
        <taxon>Magnoliopsida</taxon>
        <taxon>eudicotyledons</taxon>
        <taxon>Gunneridae</taxon>
        <taxon>Pentapetalae</taxon>
        <taxon>rosids</taxon>
        <taxon>fabids</taxon>
        <taxon>Fabales</taxon>
        <taxon>Fabaceae</taxon>
        <taxon>Papilionoideae</taxon>
        <taxon>50 kb inversion clade</taxon>
        <taxon>NPAAA clade</taxon>
        <taxon>indigoferoid/millettioid clade</taxon>
        <taxon>Phaseoleae</taxon>
        <taxon>Phaseolus</taxon>
    </lineage>
</organism>
<dbReference type="PANTHER" id="PTHR33669">
    <property type="entry name" value="PROTEIN NEGATIVE REGULATOR OF RESISTANCE"/>
    <property type="match status" value="1"/>
</dbReference>
<evidence type="ECO:0000256" key="5">
    <source>
        <dbReference type="SAM" id="MobiDB-lite"/>
    </source>
</evidence>
<dbReference type="GO" id="GO:0005634">
    <property type="term" value="C:nucleus"/>
    <property type="evidence" value="ECO:0007669"/>
    <property type="project" value="UniProtKB-SubCell"/>
</dbReference>
<keyword evidence="3" id="KW-0539">Nucleus</keyword>
<keyword evidence="6" id="KW-0812">Transmembrane</keyword>
<evidence type="ECO:0000313" key="8">
    <source>
        <dbReference type="Proteomes" id="UP001374584"/>
    </source>
</evidence>
<sequence>MRATEKGDREISLAFLCRKKIKATVIFSLVILFCPPLHMHIKPLRVLPVILCRFMENKKRKGKDEEKEEETKMEEFYALLRRFRDARDRRRKELEELEKSEKKRKVATEQQSGWVPSFEWEDFTNEVEFRGQPLRLTTPSTTSPSPRPTLKQRKNDHQHHLQDNSLDLNLAL</sequence>
<comment type="caution">
    <text evidence="7">The sequence shown here is derived from an EMBL/GenBank/DDBJ whole genome shotgun (WGS) entry which is preliminary data.</text>
</comment>
<accession>A0AAN9NTK8</accession>
<protein>
    <submittedName>
        <fullName evidence="7">Uncharacterized protein</fullName>
    </submittedName>
</protein>
<proteinExistence type="inferred from homology"/>
<dbReference type="EMBL" id="JAYMYR010000002">
    <property type="protein sequence ID" value="KAK7379080.1"/>
    <property type="molecule type" value="Genomic_DNA"/>
</dbReference>
<dbReference type="GO" id="GO:0010112">
    <property type="term" value="P:regulation of systemic acquired resistance"/>
    <property type="evidence" value="ECO:0007669"/>
    <property type="project" value="InterPro"/>
</dbReference>
<feature type="transmembrane region" description="Helical" evidence="6">
    <location>
        <begin position="21"/>
        <end position="41"/>
    </location>
</feature>
<dbReference type="AlphaFoldDB" id="A0AAN9NTK8"/>
<dbReference type="Pfam" id="PF15699">
    <property type="entry name" value="NPR1_interact"/>
    <property type="match status" value="1"/>
</dbReference>
<comment type="subcellular location">
    <subcellularLocation>
        <location evidence="1">Nucleus</location>
    </subcellularLocation>
</comment>
<feature type="compositionally biased region" description="Low complexity" evidence="5">
    <location>
        <begin position="133"/>
        <end position="144"/>
    </location>
</feature>
<keyword evidence="8" id="KW-1185">Reference proteome</keyword>
<keyword evidence="4" id="KW-0175">Coiled coil</keyword>
<gene>
    <name evidence="7" type="ORF">VNO80_04533</name>
</gene>
<evidence type="ECO:0000256" key="2">
    <source>
        <dbReference type="ARBA" id="ARBA00009937"/>
    </source>
</evidence>
<name>A0AAN9NTK8_PHACN</name>